<evidence type="ECO:0000256" key="2">
    <source>
        <dbReference type="SAM" id="MobiDB-lite"/>
    </source>
</evidence>
<dbReference type="SUPFAM" id="SSF52540">
    <property type="entry name" value="P-loop containing nucleoside triphosphate hydrolases"/>
    <property type="match status" value="1"/>
</dbReference>
<dbReference type="InterPro" id="IPR027417">
    <property type="entry name" value="P-loop_NTPase"/>
</dbReference>
<name>A0A4Y7TC24_COPMI</name>
<evidence type="ECO:0000313" key="4">
    <source>
        <dbReference type="EMBL" id="TEB31551.1"/>
    </source>
</evidence>
<dbReference type="AlphaFoldDB" id="A0A4Y7TC24"/>
<sequence length="931" mass="102790">MLCRFSLCVGSRISFLIHACGNVRKRLTCRREVRIQTNHRDIQGMYLQPPKFEGCDSSDFVERFGAGPKADVTRTCLSAFRASFPPTASETARRVPSTAAPILLSPHALGILTRQTQRMSSQSRNGKRNLLSRVFSNLRGASRSQGNATSPTRARSQALQEPRPPAVELSTGAEGGFGAGHHHRFPSSPQAPTIQAGGHSSHHHRNACNVIQHVHGTANFVGSVVSATFGTNPVTNIERAFFSSGNEVALLWDTLPKQRDIGDQENEYMEGSREDVVQDVLGWFEDPKSELALLIQGAAGLGKSTLARHLTHRLHAEGRLAASVSINTLPSDAGSPLSVVRMVARELGRTRLETIPAILDAIKSCQAAPLVDQMETFLVRPVRSLGLSHPLAFVLDAVDEYESHAALVKALSSLPSATSLSIRFILLGRSDARNKGVKGSIRLYPLQPVSTATMVCFLTQQLEDVHWEHGRHYVQERMAKLAELANGLFIWARVVCSLLQKRLSRLSPDHILDSILDARRSLGDIEQLATLYHQAIMLLFPDSDAQDLFREYLTATIALQEPLPTDHFSAFTELPTRVIENIQAELKALQIRKTGGDEDERLLVYPARSIFHLSFLEYLESASTPPHVAFHVPLLDSHSQLAECCLRELPRFLPSPHPLSYLGLSPQQRYAVTHVMAHLRHGTPSVQPESADEWKCSRHWAILRYTSLNLLQQWKHLFTGFLGWGPAMEESIAGEGDGLDTGGHGEIIDVTERGDHRERDVDGQDTGNGVQDGSESVDYADGRVHRDAAGDGHGHRGYLEEHDHQVACLLRDVASTLGAGYTSRSSVQIDCLEVAIRLRPDDAEFWHLLGWSYLRVAMGSRSVEACEQAITAHRNALHCVDVPTAHDPGMFLDALATALHERFRIVRRTEDLDLAIALHRDGPCNASPWSR</sequence>
<dbReference type="InterPro" id="IPR056884">
    <property type="entry name" value="NPHP3-like_N"/>
</dbReference>
<dbReference type="PANTHER" id="PTHR10039">
    <property type="entry name" value="AMELOGENIN"/>
    <property type="match status" value="1"/>
</dbReference>
<dbReference type="STRING" id="71717.A0A4Y7TC24"/>
<dbReference type="Pfam" id="PF24883">
    <property type="entry name" value="NPHP3_N"/>
    <property type="match status" value="1"/>
</dbReference>
<feature type="region of interest" description="Disordered" evidence="2">
    <location>
        <begin position="139"/>
        <end position="203"/>
    </location>
</feature>
<dbReference type="PANTHER" id="PTHR10039:SF14">
    <property type="entry name" value="NACHT DOMAIN-CONTAINING PROTEIN"/>
    <property type="match status" value="1"/>
</dbReference>
<keyword evidence="5" id="KW-1185">Reference proteome</keyword>
<accession>A0A4Y7TC24</accession>
<evidence type="ECO:0000256" key="1">
    <source>
        <dbReference type="ARBA" id="ARBA00022737"/>
    </source>
</evidence>
<proteinExistence type="predicted"/>
<keyword evidence="1" id="KW-0677">Repeat</keyword>
<dbReference type="Gene3D" id="3.40.50.300">
    <property type="entry name" value="P-loop containing nucleotide triphosphate hydrolases"/>
    <property type="match status" value="1"/>
</dbReference>
<gene>
    <name evidence="4" type="ORF">FA13DRAFT_332900</name>
</gene>
<dbReference type="OrthoDB" id="3217196at2759"/>
<feature type="domain" description="Nephrocystin 3-like N-terminal" evidence="3">
    <location>
        <begin position="280"/>
        <end position="429"/>
    </location>
</feature>
<feature type="compositionally biased region" description="Polar residues" evidence="2">
    <location>
        <begin position="765"/>
        <end position="774"/>
    </location>
</feature>
<feature type="region of interest" description="Disordered" evidence="2">
    <location>
        <begin position="757"/>
        <end position="777"/>
    </location>
</feature>
<dbReference type="Proteomes" id="UP000298030">
    <property type="component" value="Unassembled WGS sequence"/>
</dbReference>
<evidence type="ECO:0000259" key="3">
    <source>
        <dbReference type="Pfam" id="PF24883"/>
    </source>
</evidence>
<dbReference type="EMBL" id="QPFP01000018">
    <property type="protein sequence ID" value="TEB31551.1"/>
    <property type="molecule type" value="Genomic_DNA"/>
</dbReference>
<organism evidence="4 5">
    <name type="scientific">Coprinellus micaceus</name>
    <name type="common">Glistening ink-cap mushroom</name>
    <name type="synonym">Coprinus micaceus</name>
    <dbReference type="NCBI Taxonomy" id="71717"/>
    <lineage>
        <taxon>Eukaryota</taxon>
        <taxon>Fungi</taxon>
        <taxon>Dikarya</taxon>
        <taxon>Basidiomycota</taxon>
        <taxon>Agaricomycotina</taxon>
        <taxon>Agaricomycetes</taxon>
        <taxon>Agaricomycetidae</taxon>
        <taxon>Agaricales</taxon>
        <taxon>Agaricineae</taxon>
        <taxon>Psathyrellaceae</taxon>
        <taxon>Coprinellus</taxon>
    </lineage>
</organism>
<comment type="caution">
    <text evidence="4">The sequence shown here is derived from an EMBL/GenBank/DDBJ whole genome shotgun (WGS) entry which is preliminary data.</text>
</comment>
<protein>
    <recommendedName>
        <fullName evidence="3">Nephrocystin 3-like N-terminal domain-containing protein</fullName>
    </recommendedName>
</protein>
<reference evidence="4 5" key="1">
    <citation type="journal article" date="2019" name="Nat. Ecol. Evol.">
        <title>Megaphylogeny resolves global patterns of mushroom evolution.</title>
        <authorList>
            <person name="Varga T."/>
            <person name="Krizsan K."/>
            <person name="Foldi C."/>
            <person name="Dima B."/>
            <person name="Sanchez-Garcia M."/>
            <person name="Sanchez-Ramirez S."/>
            <person name="Szollosi G.J."/>
            <person name="Szarkandi J.G."/>
            <person name="Papp V."/>
            <person name="Albert L."/>
            <person name="Andreopoulos W."/>
            <person name="Angelini C."/>
            <person name="Antonin V."/>
            <person name="Barry K.W."/>
            <person name="Bougher N.L."/>
            <person name="Buchanan P."/>
            <person name="Buyck B."/>
            <person name="Bense V."/>
            <person name="Catcheside P."/>
            <person name="Chovatia M."/>
            <person name="Cooper J."/>
            <person name="Damon W."/>
            <person name="Desjardin D."/>
            <person name="Finy P."/>
            <person name="Geml J."/>
            <person name="Haridas S."/>
            <person name="Hughes K."/>
            <person name="Justo A."/>
            <person name="Karasinski D."/>
            <person name="Kautmanova I."/>
            <person name="Kiss B."/>
            <person name="Kocsube S."/>
            <person name="Kotiranta H."/>
            <person name="LaButti K.M."/>
            <person name="Lechner B.E."/>
            <person name="Liimatainen K."/>
            <person name="Lipzen A."/>
            <person name="Lukacs Z."/>
            <person name="Mihaltcheva S."/>
            <person name="Morgado L.N."/>
            <person name="Niskanen T."/>
            <person name="Noordeloos M.E."/>
            <person name="Ohm R.A."/>
            <person name="Ortiz-Santana B."/>
            <person name="Ovrebo C."/>
            <person name="Racz N."/>
            <person name="Riley R."/>
            <person name="Savchenko A."/>
            <person name="Shiryaev A."/>
            <person name="Soop K."/>
            <person name="Spirin V."/>
            <person name="Szebenyi C."/>
            <person name="Tomsovsky M."/>
            <person name="Tulloss R.E."/>
            <person name="Uehling J."/>
            <person name="Grigoriev I.V."/>
            <person name="Vagvolgyi C."/>
            <person name="Papp T."/>
            <person name="Martin F.M."/>
            <person name="Miettinen O."/>
            <person name="Hibbett D.S."/>
            <person name="Nagy L.G."/>
        </authorList>
    </citation>
    <scope>NUCLEOTIDE SEQUENCE [LARGE SCALE GENOMIC DNA]</scope>
    <source>
        <strain evidence="4 5">FP101781</strain>
    </source>
</reference>
<feature type="compositionally biased region" description="Polar residues" evidence="2">
    <location>
        <begin position="142"/>
        <end position="159"/>
    </location>
</feature>
<evidence type="ECO:0000313" key="5">
    <source>
        <dbReference type="Proteomes" id="UP000298030"/>
    </source>
</evidence>